<dbReference type="PANTHER" id="PTHR43716">
    <property type="entry name" value="D-2-HYDROXYGLUTARATE DEHYDROGENASE, MITOCHONDRIAL"/>
    <property type="match status" value="1"/>
</dbReference>
<dbReference type="PROSITE" id="PS51387">
    <property type="entry name" value="FAD_PCMH"/>
    <property type="match status" value="1"/>
</dbReference>
<comment type="similarity">
    <text evidence="2">Belongs to the FAD-binding oxidoreductase/transferase type 4 family.</text>
</comment>
<dbReference type="InterPro" id="IPR051264">
    <property type="entry name" value="FAD-oxidored/transferase_4"/>
</dbReference>
<organism evidence="6 7">
    <name type="scientific">Methylobacterium brachiatum</name>
    <dbReference type="NCBI Taxonomy" id="269660"/>
    <lineage>
        <taxon>Bacteria</taxon>
        <taxon>Pseudomonadati</taxon>
        <taxon>Pseudomonadota</taxon>
        <taxon>Alphaproteobacteria</taxon>
        <taxon>Hyphomicrobiales</taxon>
        <taxon>Methylobacteriaceae</taxon>
        <taxon>Methylobacterium</taxon>
    </lineage>
</organism>
<dbReference type="InterPro" id="IPR004113">
    <property type="entry name" value="FAD-bd_oxidored_4_C"/>
</dbReference>
<dbReference type="InterPro" id="IPR036318">
    <property type="entry name" value="FAD-bd_PCMH-like_sf"/>
</dbReference>
<dbReference type="InterPro" id="IPR016169">
    <property type="entry name" value="FAD-bd_PCMH_sub2"/>
</dbReference>
<comment type="caution">
    <text evidence="6">The sequence shown here is derived from an EMBL/GenBank/DDBJ whole genome shotgun (WGS) entry which is preliminary data.</text>
</comment>
<dbReference type="GO" id="GO:0003824">
    <property type="term" value="F:catalytic activity"/>
    <property type="evidence" value="ECO:0007669"/>
    <property type="project" value="InterPro"/>
</dbReference>
<dbReference type="GO" id="GO:0022904">
    <property type="term" value="P:respiratory electron transport chain"/>
    <property type="evidence" value="ECO:0007669"/>
    <property type="project" value="TreeGrafter"/>
</dbReference>
<sequence length="493" mass="52193">MTPGQTLAQWEVAMSDAQGLIDRLAAIVGPRNVIGPEGDLAPYITDWRERYHGHADAVVKPGNVSEVSQVVALAQREGIAIVPQGGNTGLCGGATPTAPGRNIVIRLDRMRAIRAVSPLANTITVEAGCVLADIQAAADAADRYFPLSLGAEGSCQIGGNIGTNAGGTAVLRYGPTRELVLGIEAVLPDGRIFDGLRALRKDNTGYDLKQLFIGAEGTLGIITGAVLKLFAKPRISVTALAMLPGVEQALETMALLRSHVGDRLGSLEIMSRSQIEAIRDHVPDTAIPFSLDAPWYLIIELTDTLAGADLTTPLETALGEALEKELISDALVASSEAQARAIWRVRHSVSEGNKRSGLVVSHDSAVPLDRQAAFAVKVEKRIQEAVPHARVAMHGHIGDGNIHVCALIDRAKIADSAEAERLVALINGIVDDETRLQRGAISAEHGIGLSNRGRLARVADPLELDLMRAIKGVLDPSGLMNPGKVLMDKAEQI</sequence>
<reference evidence="6" key="1">
    <citation type="submission" date="2023-07" db="EMBL/GenBank/DDBJ databases">
        <title>Genomic Encyclopedia of Type Strains, Phase IV (KMG-IV): sequencing the most valuable type-strain genomes for metagenomic binning, comparative biology and taxonomic classification.</title>
        <authorList>
            <person name="Goeker M."/>
        </authorList>
    </citation>
    <scope>NUCLEOTIDE SEQUENCE</scope>
    <source>
        <strain evidence="6">DSM 19569</strain>
    </source>
</reference>
<dbReference type="SUPFAM" id="SSF55103">
    <property type="entry name" value="FAD-linked oxidases, C-terminal domain"/>
    <property type="match status" value="1"/>
</dbReference>
<evidence type="ECO:0000313" key="6">
    <source>
        <dbReference type="EMBL" id="MDQ0546763.1"/>
    </source>
</evidence>
<evidence type="ECO:0000256" key="3">
    <source>
        <dbReference type="ARBA" id="ARBA00022630"/>
    </source>
</evidence>
<dbReference type="Gene3D" id="3.30.43.10">
    <property type="entry name" value="Uridine Diphospho-n-acetylenolpyruvylglucosamine Reductase, domain 2"/>
    <property type="match status" value="1"/>
</dbReference>
<evidence type="ECO:0000313" key="7">
    <source>
        <dbReference type="Proteomes" id="UP001223420"/>
    </source>
</evidence>
<evidence type="ECO:0000256" key="4">
    <source>
        <dbReference type="ARBA" id="ARBA00022827"/>
    </source>
</evidence>
<keyword evidence="4" id="KW-0274">FAD</keyword>
<comment type="cofactor">
    <cofactor evidence="1">
        <name>FAD</name>
        <dbReference type="ChEBI" id="CHEBI:57692"/>
    </cofactor>
</comment>
<dbReference type="InterPro" id="IPR016166">
    <property type="entry name" value="FAD-bd_PCMH"/>
</dbReference>
<dbReference type="InterPro" id="IPR016164">
    <property type="entry name" value="FAD-linked_Oxase-like_C"/>
</dbReference>
<dbReference type="Gene3D" id="3.30.465.10">
    <property type="match status" value="1"/>
</dbReference>
<dbReference type="PANTHER" id="PTHR43716:SF2">
    <property type="entry name" value="BLL6224 PROTEIN"/>
    <property type="match status" value="1"/>
</dbReference>
<dbReference type="Pfam" id="PF02913">
    <property type="entry name" value="FAD-oxidase_C"/>
    <property type="match status" value="1"/>
</dbReference>
<dbReference type="Proteomes" id="UP001223420">
    <property type="component" value="Unassembled WGS sequence"/>
</dbReference>
<dbReference type="Gene3D" id="1.10.45.10">
    <property type="entry name" value="Vanillyl-alcohol Oxidase, Chain A, domain 4"/>
    <property type="match status" value="1"/>
</dbReference>
<dbReference type="InterPro" id="IPR006094">
    <property type="entry name" value="Oxid_FAD_bind_N"/>
</dbReference>
<dbReference type="SUPFAM" id="SSF56176">
    <property type="entry name" value="FAD-binding/transporter-associated domain-like"/>
    <property type="match status" value="1"/>
</dbReference>
<dbReference type="Gene3D" id="3.30.70.2190">
    <property type="match status" value="1"/>
</dbReference>
<dbReference type="RefSeq" id="WP_230367899.1">
    <property type="nucleotide sequence ID" value="NZ_JAJALK010000017.1"/>
</dbReference>
<feature type="domain" description="FAD-binding PCMH-type" evidence="5">
    <location>
        <begin position="51"/>
        <end position="232"/>
    </location>
</feature>
<dbReference type="GO" id="GO:0071949">
    <property type="term" value="F:FAD binding"/>
    <property type="evidence" value="ECO:0007669"/>
    <property type="project" value="InterPro"/>
</dbReference>
<dbReference type="AlphaFoldDB" id="A0AAJ1X0U1"/>
<dbReference type="EMBL" id="JAUSWL010000017">
    <property type="protein sequence ID" value="MDQ0546763.1"/>
    <property type="molecule type" value="Genomic_DNA"/>
</dbReference>
<dbReference type="Pfam" id="PF01565">
    <property type="entry name" value="FAD_binding_4"/>
    <property type="match status" value="1"/>
</dbReference>
<evidence type="ECO:0000256" key="2">
    <source>
        <dbReference type="ARBA" id="ARBA00008000"/>
    </source>
</evidence>
<proteinExistence type="inferred from homology"/>
<accession>A0AAJ1X0U1</accession>
<dbReference type="FunFam" id="1.10.45.10:FF:000001">
    <property type="entry name" value="D-lactate dehydrogenase mitochondrial"/>
    <property type="match status" value="1"/>
</dbReference>
<evidence type="ECO:0000259" key="5">
    <source>
        <dbReference type="PROSITE" id="PS51387"/>
    </source>
</evidence>
<keyword evidence="3" id="KW-0285">Flavoprotein</keyword>
<dbReference type="InterPro" id="IPR016171">
    <property type="entry name" value="Vanillyl_alc_oxidase_C-sub2"/>
</dbReference>
<evidence type="ECO:0000256" key="1">
    <source>
        <dbReference type="ARBA" id="ARBA00001974"/>
    </source>
</evidence>
<protein>
    <submittedName>
        <fullName evidence="6">FAD/FMN-containing dehydrogenase</fullName>
    </submittedName>
</protein>
<name>A0AAJ1X0U1_9HYPH</name>
<dbReference type="InterPro" id="IPR016167">
    <property type="entry name" value="FAD-bd_PCMH_sub1"/>
</dbReference>
<gene>
    <name evidence="6" type="ORF">QO001_005715</name>
</gene>
<dbReference type="Gene3D" id="3.30.70.2740">
    <property type="match status" value="1"/>
</dbReference>